<evidence type="ECO:0000256" key="4">
    <source>
        <dbReference type="ARBA" id="ARBA00022692"/>
    </source>
</evidence>
<evidence type="ECO:0000259" key="8">
    <source>
        <dbReference type="Pfam" id="PF04239"/>
    </source>
</evidence>
<reference evidence="10" key="1">
    <citation type="submission" date="2016-10" db="EMBL/GenBank/DDBJ databases">
        <authorList>
            <person name="Varghese N."/>
            <person name="Submissions S."/>
        </authorList>
    </citation>
    <scope>NUCLEOTIDE SEQUENCE [LARGE SCALE GENOMIC DNA]</scope>
    <source>
        <strain evidence="10">CGMCC 1.3704</strain>
    </source>
</reference>
<comment type="subcellular location">
    <subcellularLocation>
        <location evidence="1">Cell membrane</location>
        <topology evidence="1">Multi-pass membrane protein</topology>
    </subcellularLocation>
</comment>
<evidence type="ECO:0000256" key="2">
    <source>
        <dbReference type="ARBA" id="ARBA00006448"/>
    </source>
</evidence>
<evidence type="ECO:0000256" key="7">
    <source>
        <dbReference type="SAM" id="Phobius"/>
    </source>
</evidence>
<keyword evidence="6 7" id="KW-0472">Membrane</keyword>
<protein>
    <submittedName>
        <fullName evidence="9">Uncharacterized membrane protein YcaP, DUF421 family</fullName>
    </submittedName>
</protein>
<evidence type="ECO:0000256" key="5">
    <source>
        <dbReference type="ARBA" id="ARBA00022989"/>
    </source>
</evidence>
<evidence type="ECO:0000256" key="1">
    <source>
        <dbReference type="ARBA" id="ARBA00004651"/>
    </source>
</evidence>
<dbReference type="Proteomes" id="UP000183557">
    <property type="component" value="Unassembled WGS sequence"/>
</dbReference>
<dbReference type="Gene3D" id="3.30.240.20">
    <property type="entry name" value="bsu07140 like domains"/>
    <property type="match status" value="2"/>
</dbReference>
<keyword evidence="3" id="KW-1003">Cell membrane</keyword>
<feature type="transmembrane region" description="Helical" evidence="7">
    <location>
        <begin position="40"/>
        <end position="60"/>
    </location>
</feature>
<dbReference type="GO" id="GO:0005886">
    <property type="term" value="C:plasma membrane"/>
    <property type="evidence" value="ECO:0007669"/>
    <property type="project" value="UniProtKB-SubCell"/>
</dbReference>
<dbReference type="InterPro" id="IPR023090">
    <property type="entry name" value="UPF0702_alpha/beta_dom_sf"/>
</dbReference>
<keyword evidence="4 7" id="KW-0812">Transmembrane</keyword>
<evidence type="ECO:0000313" key="10">
    <source>
        <dbReference type="Proteomes" id="UP000183557"/>
    </source>
</evidence>
<keyword evidence="5 7" id="KW-1133">Transmembrane helix</keyword>
<name>A0A1I4AFA6_HALDA</name>
<comment type="similarity">
    <text evidence="2">Belongs to the UPF0702 family.</text>
</comment>
<gene>
    <name evidence="9" type="ORF">SAMN04487936_11740</name>
</gene>
<dbReference type="PANTHER" id="PTHR34582:SF6">
    <property type="entry name" value="UPF0702 TRANSMEMBRANE PROTEIN YCAP"/>
    <property type="match status" value="1"/>
</dbReference>
<dbReference type="EMBL" id="FOSB01000017">
    <property type="protein sequence ID" value="SFK54747.1"/>
    <property type="molecule type" value="Genomic_DNA"/>
</dbReference>
<feature type="transmembrane region" description="Helical" evidence="7">
    <location>
        <begin position="14"/>
        <end position="33"/>
    </location>
</feature>
<accession>A0A1I4AFA6</accession>
<feature type="domain" description="YetF C-terminal" evidence="8">
    <location>
        <begin position="89"/>
        <end position="216"/>
    </location>
</feature>
<sequence length="241" mass="27197">MVSMEDVWMDTFKVLGRIVTILPLLLGVGLFMGKRSIGELPVFDFLVVLVLGSVVGADIADPKINHVHTVTAIIAIALLQKFIVWMKLRNRTIGKVLTFEPTIVVFRGEMVEENISRIHYSVDNILQMLREQQVFVLNDVELALIEPNGQLSVKLKKEKESATREEMGVLYRGGGYDVPLILDGELQEDILFRMGRDQEWLQTVLGNYKVSEVFYGALTNQGEFHFSLKGEKVGDLPPIEH</sequence>
<evidence type="ECO:0000256" key="3">
    <source>
        <dbReference type="ARBA" id="ARBA00022475"/>
    </source>
</evidence>
<dbReference type="Pfam" id="PF04239">
    <property type="entry name" value="DUF421"/>
    <property type="match status" value="1"/>
</dbReference>
<dbReference type="PANTHER" id="PTHR34582">
    <property type="entry name" value="UPF0702 TRANSMEMBRANE PROTEIN YCAP"/>
    <property type="match status" value="1"/>
</dbReference>
<dbReference type="InterPro" id="IPR007353">
    <property type="entry name" value="DUF421"/>
</dbReference>
<dbReference type="STRING" id="240302.BN982_00880"/>
<organism evidence="9 10">
    <name type="scientific">Halobacillus dabanensis</name>
    <dbReference type="NCBI Taxonomy" id="240302"/>
    <lineage>
        <taxon>Bacteria</taxon>
        <taxon>Bacillati</taxon>
        <taxon>Bacillota</taxon>
        <taxon>Bacilli</taxon>
        <taxon>Bacillales</taxon>
        <taxon>Bacillaceae</taxon>
        <taxon>Halobacillus</taxon>
    </lineage>
</organism>
<proteinExistence type="inferred from homology"/>
<evidence type="ECO:0000256" key="6">
    <source>
        <dbReference type="ARBA" id="ARBA00023136"/>
    </source>
</evidence>
<evidence type="ECO:0000313" key="9">
    <source>
        <dbReference type="EMBL" id="SFK54747.1"/>
    </source>
</evidence>
<dbReference type="AlphaFoldDB" id="A0A1I4AFA6"/>
<keyword evidence="10" id="KW-1185">Reference proteome</keyword>
<feature type="transmembrane region" description="Helical" evidence="7">
    <location>
        <begin position="66"/>
        <end position="85"/>
    </location>
</feature>